<name>A0A8H6FDF6_9LECA</name>
<keyword evidence="3" id="KW-1185">Reference proteome</keyword>
<feature type="compositionally biased region" description="Acidic residues" evidence="1">
    <location>
        <begin position="10"/>
        <end position="24"/>
    </location>
</feature>
<accession>A0A8H6FDF6</accession>
<evidence type="ECO:0000313" key="2">
    <source>
        <dbReference type="EMBL" id="KAF6224285.1"/>
    </source>
</evidence>
<reference evidence="2 3" key="1">
    <citation type="journal article" date="2020" name="Genomics">
        <title>Complete, high-quality genomes from long-read metagenomic sequencing of two wolf lichen thalli reveals enigmatic genome architecture.</title>
        <authorList>
            <person name="McKenzie S.K."/>
            <person name="Walston R.F."/>
            <person name="Allen J.L."/>
        </authorList>
    </citation>
    <scope>NUCLEOTIDE SEQUENCE [LARGE SCALE GENOMIC DNA]</scope>
    <source>
        <strain evidence="2">WasteWater1</strain>
    </source>
</reference>
<dbReference type="Proteomes" id="UP000593566">
    <property type="component" value="Unassembled WGS sequence"/>
</dbReference>
<comment type="caution">
    <text evidence="2">The sequence shown here is derived from an EMBL/GenBank/DDBJ whole genome shotgun (WGS) entry which is preliminary data.</text>
</comment>
<dbReference type="AlphaFoldDB" id="A0A8H6FDF6"/>
<organism evidence="2 3">
    <name type="scientific">Letharia lupina</name>
    <dbReference type="NCBI Taxonomy" id="560253"/>
    <lineage>
        <taxon>Eukaryota</taxon>
        <taxon>Fungi</taxon>
        <taxon>Dikarya</taxon>
        <taxon>Ascomycota</taxon>
        <taxon>Pezizomycotina</taxon>
        <taxon>Lecanoromycetes</taxon>
        <taxon>OSLEUM clade</taxon>
        <taxon>Lecanoromycetidae</taxon>
        <taxon>Lecanorales</taxon>
        <taxon>Lecanorineae</taxon>
        <taxon>Parmeliaceae</taxon>
        <taxon>Letharia</taxon>
    </lineage>
</organism>
<dbReference type="RefSeq" id="XP_037153345.1">
    <property type="nucleotide sequence ID" value="XM_037301711.1"/>
</dbReference>
<sequence length="72" mass="7751">MNGFSWGDDGAGEEGSADDDDDDAGRENRMEQVAVGMGLSLGSVFQKADEEGNMTGCDCFDIAARWFEDCFV</sequence>
<feature type="region of interest" description="Disordered" evidence="1">
    <location>
        <begin position="1"/>
        <end position="30"/>
    </location>
</feature>
<dbReference type="EMBL" id="JACCJB010000009">
    <property type="protein sequence ID" value="KAF6224285.1"/>
    <property type="molecule type" value="Genomic_DNA"/>
</dbReference>
<evidence type="ECO:0000313" key="3">
    <source>
        <dbReference type="Proteomes" id="UP000593566"/>
    </source>
</evidence>
<proteinExistence type="predicted"/>
<protein>
    <submittedName>
        <fullName evidence="2">Uncharacterized protein</fullName>
    </submittedName>
</protein>
<dbReference type="GeneID" id="59339250"/>
<evidence type="ECO:0000256" key="1">
    <source>
        <dbReference type="SAM" id="MobiDB-lite"/>
    </source>
</evidence>
<gene>
    <name evidence="2" type="ORF">HO133_010860</name>
</gene>